<dbReference type="RefSeq" id="WP_129355477.1">
    <property type="nucleotide sequence ID" value="NZ_CP026538.1"/>
</dbReference>
<name>A0A4P6HR91_9BACT</name>
<dbReference type="InterPro" id="IPR036165">
    <property type="entry name" value="YefM-like_sf"/>
</dbReference>
<dbReference type="EMBL" id="CP026538">
    <property type="protein sequence ID" value="QAZ69254.1"/>
    <property type="molecule type" value="Genomic_DNA"/>
</dbReference>
<evidence type="ECO:0000256" key="1">
    <source>
        <dbReference type="ARBA" id="ARBA00009981"/>
    </source>
</evidence>
<dbReference type="SUPFAM" id="SSF143120">
    <property type="entry name" value="YefM-like"/>
    <property type="match status" value="1"/>
</dbReference>
<organism evidence="3 4">
    <name type="scientific">Solidesulfovibrio carbinolicus</name>
    <dbReference type="NCBI Taxonomy" id="296842"/>
    <lineage>
        <taxon>Bacteria</taxon>
        <taxon>Pseudomonadati</taxon>
        <taxon>Thermodesulfobacteriota</taxon>
        <taxon>Desulfovibrionia</taxon>
        <taxon>Desulfovibrionales</taxon>
        <taxon>Desulfovibrionaceae</taxon>
        <taxon>Solidesulfovibrio</taxon>
    </lineage>
</organism>
<evidence type="ECO:0000313" key="3">
    <source>
        <dbReference type="EMBL" id="QAZ69254.1"/>
    </source>
</evidence>
<evidence type="ECO:0000256" key="2">
    <source>
        <dbReference type="RuleBase" id="RU362080"/>
    </source>
</evidence>
<comment type="function">
    <text evidence="2">Antitoxin component of a type II toxin-antitoxin (TA) system.</text>
</comment>
<gene>
    <name evidence="3" type="ORF">C3Y92_19225</name>
</gene>
<dbReference type="Gene3D" id="3.40.1620.10">
    <property type="entry name" value="YefM-like domain"/>
    <property type="match status" value="1"/>
</dbReference>
<reference evidence="3 4" key="1">
    <citation type="submission" date="2018-02" db="EMBL/GenBank/DDBJ databases">
        <title>Genome sequence of Desulfovibrio carbinolicus DSM 3852.</title>
        <authorList>
            <person name="Wilbanks E."/>
            <person name="Skennerton C.T."/>
            <person name="Orphan V.J."/>
        </authorList>
    </citation>
    <scope>NUCLEOTIDE SEQUENCE [LARGE SCALE GENOMIC DNA]</scope>
    <source>
        <strain evidence="3 4">DSM 3852</strain>
    </source>
</reference>
<dbReference type="KEGG" id="dcb:C3Y92_19225"/>
<accession>A0A4P6HR91</accession>
<dbReference type="InterPro" id="IPR006442">
    <property type="entry name" value="Antitoxin_Phd/YefM"/>
</dbReference>
<dbReference type="NCBIfam" id="TIGR01552">
    <property type="entry name" value="phd_fam"/>
    <property type="match status" value="1"/>
</dbReference>
<evidence type="ECO:0000313" key="4">
    <source>
        <dbReference type="Proteomes" id="UP000293296"/>
    </source>
</evidence>
<proteinExistence type="inferred from homology"/>
<sequence>MKTTATVLKNNLGEYLQAASREPVTITRQGKAYAVLLSVEEYERLLELEDAWWARRAAEAEAGGEFLGPEASLAFMRDRLHGPEA</sequence>
<dbReference type="Pfam" id="PF02604">
    <property type="entry name" value="PhdYeFM_antitox"/>
    <property type="match status" value="1"/>
</dbReference>
<keyword evidence="4" id="KW-1185">Reference proteome</keyword>
<protein>
    <recommendedName>
        <fullName evidence="2">Antitoxin</fullName>
    </recommendedName>
</protein>
<dbReference type="Proteomes" id="UP000293296">
    <property type="component" value="Chromosome"/>
</dbReference>
<comment type="similarity">
    <text evidence="1 2">Belongs to the phD/YefM antitoxin family.</text>
</comment>
<dbReference type="AlphaFoldDB" id="A0A4P6HR91"/>
<dbReference type="OrthoDB" id="5422450at2"/>